<evidence type="ECO:0000313" key="1">
    <source>
        <dbReference type="Proteomes" id="UP000887579"/>
    </source>
</evidence>
<accession>A0AC34GBJ8</accession>
<organism evidence="1 2">
    <name type="scientific">Panagrolaimus sp. ES5</name>
    <dbReference type="NCBI Taxonomy" id="591445"/>
    <lineage>
        <taxon>Eukaryota</taxon>
        <taxon>Metazoa</taxon>
        <taxon>Ecdysozoa</taxon>
        <taxon>Nematoda</taxon>
        <taxon>Chromadorea</taxon>
        <taxon>Rhabditida</taxon>
        <taxon>Tylenchina</taxon>
        <taxon>Panagrolaimomorpha</taxon>
        <taxon>Panagrolaimoidea</taxon>
        <taxon>Panagrolaimidae</taxon>
        <taxon>Panagrolaimus</taxon>
    </lineage>
</organism>
<protein>
    <submittedName>
        <fullName evidence="2">Baculoviral IAP repeat-containing protein 6</fullName>
    </submittedName>
</protein>
<dbReference type="Proteomes" id="UP000887579">
    <property type="component" value="Unplaced"/>
</dbReference>
<dbReference type="WBParaSite" id="ES5_v2.g27102.t1">
    <property type="protein sequence ID" value="ES5_v2.g27102.t1"/>
    <property type="gene ID" value="ES5_v2.g27102"/>
</dbReference>
<name>A0AC34GBJ8_9BILA</name>
<evidence type="ECO:0000313" key="2">
    <source>
        <dbReference type="WBParaSite" id="ES5_v2.g27102.t1"/>
    </source>
</evidence>
<reference evidence="2" key="1">
    <citation type="submission" date="2022-11" db="UniProtKB">
        <authorList>
            <consortium name="WormBaseParasite"/>
        </authorList>
    </citation>
    <scope>IDENTIFICATION</scope>
</reference>
<sequence>IVEWQKFFATEVGRNSINECSELRKLEELMNNTMQEYHAQGLQYSTAILIIPKIHGFLSNLETAVFKVLKLKCNVYPVFPLVFWLIERIRWTLDREKPYHLLGNKNNKGRAVDVSLMNIEAARVLSFYKWPHMGYKYALPYRMAETGFFFQPNINGDDRVVCFSCLISLVLWEPNDEPLQEHERHHTSRCAFNEDSCNDNVPLDVTTACQPFALIPFDNESIIIASTMNASAEFCLISLVLWEPNDEPLQEHERHHTSRCAFNEDSCNDNVPLDVTTACQPFALIPFDNESIIIASTMNASAELFAVADASNNSIVRMFHLDSCPLQPFILQFNFLRDLRFIDSEKMTGEYNNENSNQMSKITALSVAGRERFVTLDGDTDAVAQLYIGAT</sequence>
<proteinExistence type="predicted"/>